<organism evidence="16 17">
    <name type="scientific">Durusdinium trenchii</name>
    <dbReference type="NCBI Taxonomy" id="1381693"/>
    <lineage>
        <taxon>Eukaryota</taxon>
        <taxon>Sar</taxon>
        <taxon>Alveolata</taxon>
        <taxon>Dinophyceae</taxon>
        <taxon>Suessiales</taxon>
        <taxon>Symbiodiniaceae</taxon>
        <taxon>Durusdinium</taxon>
    </lineage>
</organism>
<keyword evidence="7" id="KW-0630">Potassium</keyword>
<sequence>MNSVSDARTGRQDTADEAAGMDASRTKTFKVDGHHIDAERQPPEVAIPFMPPEEVIFNMMFFRHLFDHMAKASGSGSRVSLVALRNMSYTIMEIMQVGDPQTENFFGNVTKKKCKWKDMCKSLMYEGHPKIHLTTVERIFITLDHDDSSKMAKVWFHFIMVVTIANVTVFIFPQLLVDLLTTVGSDAALYTMYFKNICMTVFTVDYLLKMVCAPFVRLEALEPSLEYFDFNSWTNRPLSRWERFAQNFKQSSNVIDLLAVLPWWCDMLFGHFLPAASFLRILRLARVFRIFKSVRHLDMMQVLGLTLWKSMGMVAIVFTMITIIGLIASCLLQQLEQDAEVFDSVMSSWYWTFCRLIGMKDTPYRAGKVVSYWGIAILACTLTLKGVLWIVPIERIKQIFSKEYADVVEDKNLQSKVVKEVKEILEGSQETVEHFLKDGPASYTCAMLTVHTKEGAVQSFVPLPITKKSVVDNTGSELSLALGSDMQVSVRIKWVPNERMDDLPFGQLVLAIVEPSKLPPLAEVQWEVLTGANHKETETVTLDSAKSEKEVRFDIQWMPSRAIERNKVASNVEHHVHDLDEFQVQVLQMLYAQEELIEEQKKKMANQNEQLAAVSSRRRP</sequence>
<proteinExistence type="predicted"/>
<name>A0ABP0LA48_9DINO</name>
<keyword evidence="11 16" id="KW-0407">Ion channel</keyword>
<keyword evidence="6" id="KW-0851">Voltage-gated channel</keyword>
<dbReference type="Proteomes" id="UP001642464">
    <property type="component" value="Unassembled WGS sequence"/>
</dbReference>
<feature type="transmembrane region" description="Helical" evidence="14">
    <location>
        <begin position="302"/>
        <end position="328"/>
    </location>
</feature>
<evidence type="ECO:0000256" key="10">
    <source>
        <dbReference type="ARBA" id="ARBA00023136"/>
    </source>
</evidence>
<evidence type="ECO:0000256" key="5">
    <source>
        <dbReference type="ARBA" id="ARBA00022826"/>
    </source>
</evidence>
<keyword evidence="3" id="KW-0633">Potassium transport</keyword>
<keyword evidence="9" id="KW-0406">Ion transport</keyword>
<dbReference type="InterPro" id="IPR005821">
    <property type="entry name" value="Ion_trans_dom"/>
</dbReference>
<evidence type="ECO:0000256" key="6">
    <source>
        <dbReference type="ARBA" id="ARBA00022882"/>
    </source>
</evidence>
<keyword evidence="5" id="KW-0631">Potassium channel</keyword>
<keyword evidence="4 14" id="KW-0812">Transmembrane</keyword>
<comment type="subcellular location">
    <subcellularLocation>
        <location evidence="1">Membrane</location>
        <topology evidence="1">Multi-pass membrane protein</topology>
    </subcellularLocation>
</comment>
<evidence type="ECO:0000256" key="1">
    <source>
        <dbReference type="ARBA" id="ARBA00004141"/>
    </source>
</evidence>
<dbReference type="EMBL" id="CAXAMM010015313">
    <property type="protein sequence ID" value="CAK9036029.1"/>
    <property type="molecule type" value="Genomic_DNA"/>
</dbReference>
<evidence type="ECO:0000259" key="15">
    <source>
        <dbReference type="Pfam" id="PF00520"/>
    </source>
</evidence>
<evidence type="ECO:0000256" key="4">
    <source>
        <dbReference type="ARBA" id="ARBA00022692"/>
    </source>
</evidence>
<feature type="region of interest" description="Disordered" evidence="13">
    <location>
        <begin position="1"/>
        <end position="22"/>
    </location>
</feature>
<dbReference type="GO" id="GO:0034220">
    <property type="term" value="P:monoatomic ion transmembrane transport"/>
    <property type="evidence" value="ECO:0007669"/>
    <property type="project" value="UniProtKB-KW"/>
</dbReference>
<evidence type="ECO:0000256" key="12">
    <source>
        <dbReference type="SAM" id="Coils"/>
    </source>
</evidence>
<dbReference type="Pfam" id="PF00520">
    <property type="entry name" value="Ion_trans"/>
    <property type="match status" value="1"/>
</dbReference>
<feature type="domain" description="Ion transport" evidence="15">
    <location>
        <begin position="153"/>
        <end position="382"/>
    </location>
</feature>
<evidence type="ECO:0000256" key="13">
    <source>
        <dbReference type="SAM" id="MobiDB-lite"/>
    </source>
</evidence>
<evidence type="ECO:0000313" key="16">
    <source>
        <dbReference type="EMBL" id="CAK9036029.1"/>
    </source>
</evidence>
<evidence type="ECO:0000256" key="3">
    <source>
        <dbReference type="ARBA" id="ARBA00022538"/>
    </source>
</evidence>
<evidence type="ECO:0000313" key="17">
    <source>
        <dbReference type="Proteomes" id="UP001642464"/>
    </source>
</evidence>
<dbReference type="PRINTS" id="PR00169">
    <property type="entry name" value="KCHANNEL"/>
</dbReference>
<dbReference type="PANTHER" id="PTHR11537">
    <property type="entry name" value="VOLTAGE-GATED POTASSIUM CHANNEL"/>
    <property type="match status" value="1"/>
</dbReference>
<feature type="transmembrane region" description="Helical" evidence="14">
    <location>
        <begin position="261"/>
        <end position="282"/>
    </location>
</feature>
<comment type="caution">
    <text evidence="16">The sequence shown here is derived from an EMBL/GenBank/DDBJ whole genome shotgun (WGS) entry which is preliminary data.</text>
</comment>
<keyword evidence="2" id="KW-0813">Transport</keyword>
<feature type="transmembrane region" description="Helical" evidence="14">
    <location>
        <begin position="154"/>
        <end position="176"/>
    </location>
</feature>
<feature type="transmembrane region" description="Helical" evidence="14">
    <location>
        <begin position="370"/>
        <end position="391"/>
    </location>
</feature>
<dbReference type="InterPro" id="IPR027359">
    <property type="entry name" value="Volt_channel_dom_sf"/>
</dbReference>
<evidence type="ECO:0000256" key="9">
    <source>
        <dbReference type="ARBA" id="ARBA00023065"/>
    </source>
</evidence>
<keyword evidence="12" id="KW-0175">Coiled coil</keyword>
<accession>A0ABP0LA48</accession>
<dbReference type="PANTHER" id="PTHR11537:SF254">
    <property type="entry name" value="POTASSIUM VOLTAGE-GATED CHANNEL PROTEIN SHAB"/>
    <property type="match status" value="1"/>
</dbReference>
<dbReference type="SUPFAM" id="SSF81324">
    <property type="entry name" value="Voltage-gated potassium channels"/>
    <property type="match status" value="1"/>
</dbReference>
<evidence type="ECO:0000256" key="2">
    <source>
        <dbReference type="ARBA" id="ARBA00022448"/>
    </source>
</evidence>
<keyword evidence="10 14" id="KW-0472">Membrane</keyword>
<reference evidence="16 17" key="1">
    <citation type="submission" date="2024-02" db="EMBL/GenBank/DDBJ databases">
        <authorList>
            <person name="Chen Y."/>
            <person name="Shah S."/>
            <person name="Dougan E. K."/>
            <person name="Thang M."/>
            <person name="Chan C."/>
        </authorList>
    </citation>
    <scope>NUCLEOTIDE SEQUENCE [LARGE SCALE GENOMIC DNA]</scope>
</reference>
<dbReference type="Gene3D" id="1.20.120.350">
    <property type="entry name" value="Voltage-gated potassium channels. Chain C"/>
    <property type="match status" value="1"/>
</dbReference>
<protein>
    <submittedName>
        <fullName evidence="16">Potassium voltage-gated channel subfamily B member 2 (Voltage-gated potassium channel subunit Kv2.2)</fullName>
    </submittedName>
</protein>
<evidence type="ECO:0000256" key="7">
    <source>
        <dbReference type="ARBA" id="ARBA00022958"/>
    </source>
</evidence>
<feature type="coiled-coil region" evidence="12">
    <location>
        <begin position="590"/>
        <end position="617"/>
    </location>
</feature>
<gene>
    <name evidence="16" type="ORF">SCF082_LOCUS21548</name>
</gene>
<keyword evidence="8 14" id="KW-1133">Transmembrane helix</keyword>
<dbReference type="InterPro" id="IPR028325">
    <property type="entry name" value="VG_K_chnl"/>
</dbReference>
<evidence type="ECO:0000256" key="14">
    <source>
        <dbReference type="SAM" id="Phobius"/>
    </source>
</evidence>
<keyword evidence="17" id="KW-1185">Reference proteome</keyword>
<evidence type="ECO:0000256" key="11">
    <source>
        <dbReference type="ARBA" id="ARBA00023303"/>
    </source>
</evidence>
<evidence type="ECO:0000256" key="8">
    <source>
        <dbReference type="ARBA" id="ARBA00022989"/>
    </source>
</evidence>